<evidence type="ECO:0000313" key="2">
    <source>
        <dbReference type="Proteomes" id="UP001596550"/>
    </source>
</evidence>
<organism evidence="1 2">
    <name type="scientific">Chryseobacterium zhengzhouense</name>
    <dbReference type="NCBI Taxonomy" id="1636086"/>
    <lineage>
        <taxon>Bacteria</taxon>
        <taxon>Pseudomonadati</taxon>
        <taxon>Bacteroidota</taxon>
        <taxon>Flavobacteriia</taxon>
        <taxon>Flavobacteriales</taxon>
        <taxon>Weeksellaceae</taxon>
        <taxon>Chryseobacterium group</taxon>
        <taxon>Chryseobacterium</taxon>
    </lineage>
</organism>
<dbReference type="RefSeq" id="WP_378177360.1">
    <property type="nucleotide sequence ID" value="NZ_JBHTCR010000003.1"/>
</dbReference>
<reference evidence="2" key="1">
    <citation type="journal article" date="2019" name="Int. J. Syst. Evol. Microbiol.">
        <title>The Global Catalogue of Microorganisms (GCM) 10K type strain sequencing project: providing services to taxonomists for standard genome sequencing and annotation.</title>
        <authorList>
            <consortium name="The Broad Institute Genomics Platform"/>
            <consortium name="The Broad Institute Genome Sequencing Center for Infectious Disease"/>
            <person name="Wu L."/>
            <person name="Ma J."/>
        </authorList>
    </citation>
    <scope>NUCLEOTIDE SEQUENCE [LARGE SCALE GENOMIC DNA]</scope>
    <source>
        <strain evidence="2">CCUG 54781</strain>
    </source>
</reference>
<dbReference type="Proteomes" id="UP001596550">
    <property type="component" value="Unassembled WGS sequence"/>
</dbReference>
<name>A0ABW2LYH1_9FLAO</name>
<evidence type="ECO:0000313" key="1">
    <source>
        <dbReference type="EMBL" id="MFC7346929.1"/>
    </source>
</evidence>
<sequence length="140" mass="16282">MNDFTKKLQTIFSRTGDSELKNCTYKNGKINLEVLLYDDDILNLEFKTEILYCKNIIQKSPFNIGFLKCVKLSDIIMVENNHYIFTGNFIDMLKAQKNKLSLAFGLNIQKYTHLITFSNDTINVAFIVDEKDVFNYSIIE</sequence>
<comment type="caution">
    <text evidence="1">The sequence shown here is derived from an EMBL/GenBank/DDBJ whole genome shotgun (WGS) entry which is preliminary data.</text>
</comment>
<protein>
    <submittedName>
        <fullName evidence="1">Uncharacterized protein</fullName>
    </submittedName>
</protein>
<gene>
    <name evidence="1" type="ORF">ACFQO9_09405</name>
</gene>
<keyword evidence="2" id="KW-1185">Reference proteome</keyword>
<accession>A0ABW2LYH1</accession>
<proteinExistence type="predicted"/>
<dbReference type="EMBL" id="JBHTCR010000003">
    <property type="protein sequence ID" value="MFC7346929.1"/>
    <property type="molecule type" value="Genomic_DNA"/>
</dbReference>